<dbReference type="CDD" id="cd06529">
    <property type="entry name" value="S24_LexA-like"/>
    <property type="match status" value="1"/>
</dbReference>
<evidence type="ECO:0000313" key="19">
    <source>
        <dbReference type="Proteomes" id="UP000249146"/>
    </source>
</evidence>
<dbReference type="EMBL" id="CP011127">
    <property type="protein sequence ID" value="AMU87427.1"/>
    <property type="molecule type" value="Genomic_DNA"/>
</dbReference>
<keyword evidence="6 12" id="KW-0068">Autocatalytic cleavage</keyword>
<dbReference type="InterPro" id="IPR036388">
    <property type="entry name" value="WH-like_DNA-bd_sf"/>
</dbReference>
<dbReference type="InterPro" id="IPR006200">
    <property type="entry name" value="LexA"/>
</dbReference>
<organism evidence="16 18">
    <name type="scientific">Dehalococcoides mccartyi</name>
    <dbReference type="NCBI Taxonomy" id="61435"/>
    <lineage>
        <taxon>Bacteria</taxon>
        <taxon>Bacillati</taxon>
        <taxon>Chloroflexota</taxon>
        <taxon>Dehalococcoidia</taxon>
        <taxon>Dehalococcoidales</taxon>
        <taxon>Dehalococcoidaceae</taxon>
        <taxon>Dehalococcoides</taxon>
    </lineage>
</organism>
<keyword evidence="2 12" id="KW-0678">Repressor</keyword>
<dbReference type="SUPFAM" id="SSF51306">
    <property type="entry name" value="LexA/Signal peptidase"/>
    <property type="match status" value="1"/>
</dbReference>
<evidence type="ECO:0000256" key="11">
    <source>
        <dbReference type="ARBA" id="ARBA00023236"/>
    </source>
</evidence>
<dbReference type="EMBL" id="QGLC01000001">
    <property type="protein sequence ID" value="RAL69943.1"/>
    <property type="molecule type" value="Genomic_DNA"/>
</dbReference>
<feature type="active site" description="For autocatalytic cleavage activity" evidence="12">
    <location>
        <position position="172"/>
    </location>
</feature>
<dbReference type="InterPro" id="IPR015927">
    <property type="entry name" value="Peptidase_S24_S26A/B/C"/>
</dbReference>
<dbReference type="OrthoDB" id="9802364at2"/>
<dbReference type="RefSeq" id="WP_015407359.1">
    <property type="nucleotide sequence ID" value="NZ_AP024514.1"/>
</dbReference>
<dbReference type="InterPro" id="IPR036286">
    <property type="entry name" value="LexA/Signal_pep-like_sf"/>
</dbReference>
<evidence type="ECO:0000256" key="2">
    <source>
        <dbReference type="ARBA" id="ARBA00022491"/>
    </source>
</evidence>
<feature type="domain" description="LexA repressor DNA-binding" evidence="15">
    <location>
        <begin position="4"/>
        <end position="66"/>
    </location>
</feature>
<dbReference type="GO" id="GO:0045892">
    <property type="term" value="P:negative regulation of DNA-templated transcription"/>
    <property type="evidence" value="ECO:0007669"/>
    <property type="project" value="UniProtKB-UniRule"/>
</dbReference>
<keyword evidence="11 12" id="KW-0742">SOS response</keyword>
<dbReference type="Pfam" id="PF00717">
    <property type="entry name" value="Peptidase_S24"/>
    <property type="match status" value="1"/>
</dbReference>
<evidence type="ECO:0000256" key="4">
    <source>
        <dbReference type="ARBA" id="ARBA00022763"/>
    </source>
</evidence>
<dbReference type="InterPro" id="IPR036390">
    <property type="entry name" value="WH_DNA-bd_sf"/>
</dbReference>
<reference evidence="17 19" key="2">
    <citation type="submission" date="2018-05" db="EMBL/GenBank/DDBJ databases">
        <title>Draft genome sequences of Dehalococcoides mccartyi strains RC and KS.</title>
        <authorList>
            <person name="Higgins S.A."/>
            <person name="Padilla-Crespo E."/>
            <person name="Loeffler F.E."/>
        </authorList>
    </citation>
    <scope>NUCLEOTIDE SEQUENCE [LARGE SCALE GENOMIC DNA]</scope>
    <source>
        <strain evidence="17 19">RC</strain>
    </source>
</reference>
<keyword evidence="5 12" id="KW-0378">Hydrolase</keyword>
<evidence type="ECO:0000256" key="1">
    <source>
        <dbReference type="ARBA" id="ARBA00007484"/>
    </source>
</evidence>
<evidence type="ECO:0000256" key="10">
    <source>
        <dbReference type="ARBA" id="ARBA00023204"/>
    </source>
</evidence>
<dbReference type="Gene3D" id="2.10.109.10">
    <property type="entry name" value="Umud Fragment, subunit A"/>
    <property type="match status" value="1"/>
</dbReference>
<comment type="similarity">
    <text evidence="1 12 13">Belongs to the peptidase S24 family.</text>
</comment>
<keyword evidence="4 12" id="KW-0227">DNA damage</keyword>
<keyword evidence="10 12" id="KW-0234">DNA repair</keyword>
<dbReference type="Pfam" id="PF01726">
    <property type="entry name" value="LexA_DNA_bind"/>
    <property type="match status" value="1"/>
</dbReference>
<keyword evidence="8 12" id="KW-0238">DNA-binding</keyword>
<sequence>MIAKLTTRQRAMIDFIARFRRRYGYPPSIRDIVSGCNISSTSVVDYNLKILQKMGLIRRQAEISRGIELVGTEETNEGRISIPVIGQIAAGTPIPVPESDSFAVVTSDESIEVTEDLTRGRENIYALRVKGVSMIEDLINDGDLVIMQHTQTVDNGETAAVWLKDQKEVTLKRVYMEPGRVRLQPANRTMPPIYTKPDNVEIQGRVIAVIRQLD</sequence>
<comment type="subunit">
    <text evidence="12">Homodimer.</text>
</comment>
<comment type="catalytic activity">
    <reaction evidence="12">
        <text>Hydrolysis of Ala-|-Gly bond in repressor LexA.</text>
        <dbReference type="EC" id="3.4.21.88"/>
    </reaction>
</comment>
<feature type="active site" description="For autocatalytic cleavage activity" evidence="12">
    <location>
        <position position="133"/>
    </location>
</feature>
<evidence type="ECO:0000313" key="18">
    <source>
        <dbReference type="Proteomes" id="UP000076394"/>
    </source>
</evidence>
<dbReference type="PANTHER" id="PTHR33516">
    <property type="entry name" value="LEXA REPRESSOR"/>
    <property type="match status" value="1"/>
</dbReference>
<dbReference type="NCBIfam" id="TIGR00498">
    <property type="entry name" value="lexA"/>
    <property type="match status" value="1"/>
</dbReference>
<comment type="function">
    <text evidence="12">Represses a number of genes involved in the response to DNA damage (SOS response), including recA and lexA. In the presence of single-stranded DNA, RecA interacts with LexA causing an autocatalytic cleavage which disrupts the DNA-binding part of LexA, leading to derepression of the SOS regulon and eventually DNA repair.</text>
</comment>
<dbReference type="AlphaFoldDB" id="A0A142VDM3"/>
<evidence type="ECO:0000259" key="15">
    <source>
        <dbReference type="Pfam" id="PF01726"/>
    </source>
</evidence>
<dbReference type="HAMAP" id="MF_00015">
    <property type="entry name" value="LexA"/>
    <property type="match status" value="1"/>
</dbReference>
<dbReference type="Proteomes" id="UP000076394">
    <property type="component" value="Chromosome"/>
</dbReference>
<evidence type="ECO:0000256" key="3">
    <source>
        <dbReference type="ARBA" id="ARBA00022705"/>
    </source>
</evidence>
<dbReference type="Proteomes" id="UP000249146">
    <property type="component" value="Unassembled WGS sequence"/>
</dbReference>
<evidence type="ECO:0000256" key="9">
    <source>
        <dbReference type="ARBA" id="ARBA00023163"/>
    </source>
</evidence>
<dbReference type="PANTHER" id="PTHR33516:SF2">
    <property type="entry name" value="LEXA REPRESSOR-RELATED"/>
    <property type="match status" value="1"/>
</dbReference>
<dbReference type="GO" id="GO:0006260">
    <property type="term" value="P:DNA replication"/>
    <property type="evidence" value="ECO:0007669"/>
    <property type="project" value="UniProtKB-UniRule"/>
</dbReference>
<dbReference type="SUPFAM" id="SSF46785">
    <property type="entry name" value="Winged helix' DNA-binding domain"/>
    <property type="match status" value="1"/>
</dbReference>
<dbReference type="InterPro" id="IPR050077">
    <property type="entry name" value="LexA_repressor"/>
</dbReference>
<evidence type="ECO:0000256" key="6">
    <source>
        <dbReference type="ARBA" id="ARBA00022813"/>
    </source>
</evidence>
<dbReference type="InterPro" id="IPR006197">
    <property type="entry name" value="Peptidase_S24_LexA"/>
</dbReference>
<dbReference type="GO" id="GO:0004252">
    <property type="term" value="F:serine-type endopeptidase activity"/>
    <property type="evidence" value="ECO:0007669"/>
    <property type="project" value="UniProtKB-UniRule"/>
</dbReference>
<feature type="site" description="Cleavage; by autolysis" evidence="12">
    <location>
        <begin position="90"/>
        <end position="91"/>
    </location>
</feature>
<feature type="domain" description="Peptidase S24/S26A/S26B/S26C" evidence="14">
    <location>
        <begin position="83"/>
        <end position="207"/>
    </location>
</feature>
<evidence type="ECO:0000313" key="17">
    <source>
        <dbReference type="EMBL" id="RAL69943.1"/>
    </source>
</evidence>
<dbReference type="GO" id="GO:0009432">
    <property type="term" value="P:SOS response"/>
    <property type="evidence" value="ECO:0007669"/>
    <property type="project" value="UniProtKB-UniRule"/>
</dbReference>
<dbReference type="GO" id="GO:0003677">
    <property type="term" value="F:DNA binding"/>
    <property type="evidence" value="ECO:0007669"/>
    <property type="project" value="UniProtKB-UniRule"/>
</dbReference>
<keyword evidence="17" id="KW-0645">Protease</keyword>
<dbReference type="PATRIC" id="fig|61435.13.peg.1489"/>
<keyword evidence="7 12" id="KW-0805">Transcription regulation</keyword>
<proteinExistence type="inferred from homology"/>
<dbReference type="InterPro" id="IPR006199">
    <property type="entry name" value="LexA_DNA-bd_dom"/>
</dbReference>
<gene>
    <name evidence="12" type="primary">lexA</name>
    <name evidence="17" type="ORF">C1G87_0097</name>
    <name evidence="16" type="ORF">Dm11a5_1601</name>
</gene>
<keyword evidence="9 12" id="KW-0804">Transcription</keyword>
<evidence type="ECO:0000256" key="12">
    <source>
        <dbReference type="HAMAP-Rule" id="MF_00015"/>
    </source>
</evidence>
<dbReference type="EC" id="3.4.21.88" evidence="12"/>
<dbReference type="GO" id="GO:0006508">
    <property type="term" value="P:proteolysis"/>
    <property type="evidence" value="ECO:0007669"/>
    <property type="project" value="UniProtKB-KW"/>
</dbReference>
<evidence type="ECO:0000256" key="13">
    <source>
        <dbReference type="RuleBase" id="RU003991"/>
    </source>
</evidence>
<evidence type="ECO:0000256" key="5">
    <source>
        <dbReference type="ARBA" id="ARBA00022801"/>
    </source>
</evidence>
<dbReference type="InterPro" id="IPR039418">
    <property type="entry name" value="LexA-like"/>
</dbReference>
<reference evidence="16 18" key="1">
    <citation type="submission" date="2015-03" db="EMBL/GenBank/DDBJ databases">
        <title>Genomic characterization of Dehalococcoides mccartyi strain 11a5, an unusal plasmid-containing chloroethene dechlorinator.</title>
        <authorList>
            <person name="Zhao S."/>
            <person name="Ding C."/>
            <person name="He J."/>
        </authorList>
    </citation>
    <scope>NUCLEOTIDE SEQUENCE [LARGE SCALE GENOMIC DNA]</scope>
    <source>
        <strain evidence="16 18">11a5</strain>
    </source>
</reference>
<evidence type="ECO:0000256" key="7">
    <source>
        <dbReference type="ARBA" id="ARBA00023015"/>
    </source>
</evidence>
<dbReference type="GO" id="GO:0006281">
    <property type="term" value="P:DNA repair"/>
    <property type="evidence" value="ECO:0007669"/>
    <property type="project" value="UniProtKB-UniRule"/>
</dbReference>
<keyword evidence="3 12" id="KW-0235">DNA replication</keyword>
<evidence type="ECO:0000259" key="14">
    <source>
        <dbReference type="Pfam" id="PF00717"/>
    </source>
</evidence>
<evidence type="ECO:0000256" key="8">
    <source>
        <dbReference type="ARBA" id="ARBA00023125"/>
    </source>
</evidence>
<feature type="DNA-binding region" description="H-T-H motif" evidence="12">
    <location>
        <begin position="29"/>
        <end position="49"/>
    </location>
</feature>
<accession>A0A142VDM3</accession>
<evidence type="ECO:0000313" key="16">
    <source>
        <dbReference type="EMBL" id="AMU87427.1"/>
    </source>
</evidence>
<dbReference type="PRINTS" id="PR00726">
    <property type="entry name" value="LEXASERPTASE"/>
</dbReference>
<dbReference type="Gene3D" id="1.10.10.10">
    <property type="entry name" value="Winged helix-like DNA-binding domain superfamily/Winged helix DNA-binding domain"/>
    <property type="match status" value="1"/>
</dbReference>
<name>A0A142VDM3_9CHLR</name>
<protein>
    <recommendedName>
        <fullName evidence="12">LexA repressor</fullName>
        <ecNumber evidence="12">3.4.21.88</ecNumber>
    </recommendedName>
</protein>